<comment type="caution">
    <text evidence="2">The sequence shown here is derived from an EMBL/GenBank/DDBJ whole genome shotgun (WGS) entry which is preliminary data.</text>
</comment>
<evidence type="ECO:0000256" key="1">
    <source>
        <dbReference type="SAM" id="Phobius"/>
    </source>
</evidence>
<evidence type="ECO:0000313" key="2">
    <source>
        <dbReference type="EMBL" id="HFH29260.1"/>
    </source>
</evidence>
<feature type="transmembrane region" description="Helical" evidence="1">
    <location>
        <begin position="7"/>
        <end position="28"/>
    </location>
</feature>
<gene>
    <name evidence="2" type="ORF">ENS59_07075</name>
</gene>
<proteinExistence type="predicted"/>
<dbReference type="EMBL" id="DSVL01000216">
    <property type="protein sequence ID" value="HFH29260.1"/>
    <property type="molecule type" value="Genomic_DNA"/>
</dbReference>
<reference evidence="2" key="1">
    <citation type="journal article" date="2020" name="mSystems">
        <title>Genome- and Community-Level Interaction Insights into Carbon Utilization and Element Cycling Functions of Hydrothermarchaeota in Hydrothermal Sediment.</title>
        <authorList>
            <person name="Zhou Z."/>
            <person name="Liu Y."/>
            <person name="Xu W."/>
            <person name="Pan J."/>
            <person name="Luo Z.H."/>
            <person name="Li M."/>
        </authorList>
    </citation>
    <scope>NUCLEOTIDE SEQUENCE [LARGE SCALE GENOMIC DNA]</scope>
    <source>
        <strain evidence="2">SpSt-503</strain>
    </source>
</reference>
<sequence length="267" mass="29860">MGKIRTFYIDVLLVVFVSCTASFINPLYNSAEIDLEMPAIPEAWYTLLGSPAWRVEWIAENGRLATLQVPPGTRHVKVPLSVHQPGPLWAWPYWPQLGIELHRTRPAGALLPLDVIENRCRLTWMGGVEASFFRYLQSSPGDSRYGPEYFNWPRFRSLFSDKRLAQEVLSDPWRVDWSLVAQKTRLSGFDSRRLTARPAKPIVISLPVLGPWVSGSPFVPVIAESPDAGDLQITLHASAAVDTILSTHGIISYSWDGIAYIPGLPDP</sequence>
<keyword evidence="1" id="KW-1133">Transmembrane helix</keyword>
<keyword evidence="1" id="KW-0812">Transmembrane</keyword>
<name>A0A7C3I164_9SPIR</name>
<dbReference type="AlphaFoldDB" id="A0A7C3I164"/>
<organism evidence="2">
    <name type="scientific">Gracilinema caldarium</name>
    <dbReference type="NCBI Taxonomy" id="215591"/>
    <lineage>
        <taxon>Bacteria</taxon>
        <taxon>Pseudomonadati</taxon>
        <taxon>Spirochaetota</taxon>
        <taxon>Spirochaetia</taxon>
        <taxon>Spirochaetales</taxon>
        <taxon>Breznakiellaceae</taxon>
        <taxon>Gracilinema</taxon>
    </lineage>
</organism>
<protein>
    <submittedName>
        <fullName evidence="2">Uncharacterized protein</fullName>
    </submittedName>
</protein>
<accession>A0A7C3I164</accession>
<keyword evidence="1" id="KW-0472">Membrane</keyword>